<evidence type="ECO:0000256" key="3">
    <source>
        <dbReference type="ARBA" id="ARBA00022989"/>
    </source>
</evidence>
<evidence type="ECO:0000256" key="7">
    <source>
        <dbReference type="SAM" id="Phobius"/>
    </source>
</evidence>
<keyword evidence="10" id="KW-1185">Reference proteome</keyword>
<evidence type="ECO:0000256" key="6">
    <source>
        <dbReference type="SAM" id="MobiDB-lite"/>
    </source>
</evidence>
<dbReference type="EMBL" id="OU895878">
    <property type="protein sequence ID" value="CAG9801930.1"/>
    <property type="molecule type" value="Genomic_DNA"/>
</dbReference>
<evidence type="ECO:0000259" key="8">
    <source>
        <dbReference type="Pfam" id="PF09335"/>
    </source>
</evidence>
<dbReference type="OrthoDB" id="3364966at2759"/>
<keyword evidence="2 7" id="KW-0812">Transmembrane</keyword>
<comment type="subcellular location">
    <subcellularLocation>
        <location evidence="1">Membrane</location>
        <topology evidence="1">Multi-pass membrane protein</topology>
    </subcellularLocation>
</comment>
<dbReference type="GO" id="GO:0000045">
    <property type="term" value="P:autophagosome assembly"/>
    <property type="evidence" value="ECO:0007669"/>
    <property type="project" value="TreeGrafter"/>
</dbReference>
<evidence type="ECO:0000256" key="4">
    <source>
        <dbReference type="ARBA" id="ARBA00023136"/>
    </source>
</evidence>
<feature type="compositionally biased region" description="Low complexity" evidence="6">
    <location>
        <begin position="12"/>
        <end position="23"/>
    </location>
</feature>
<evidence type="ECO:0000256" key="2">
    <source>
        <dbReference type="ARBA" id="ARBA00022692"/>
    </source>
</evidence>
<accession>A0A9N9RRN0</accession>
<dbReference type="GO" id="GO:0005789">
    <property type="term" value="C:endoplasmic reticulum membrane"/>
    <property type="evidence" value="ECO:0007669"/>
    <property type="project" value="TreeGrafter"/>
</dbReference>
<evidence type="ECO:0000256" key="5">
    <source>
        <dbReference type="ARBA" id="ARBA00025797"/>
    </source>
</evidence>
<name>A0A9N9RRN0_9DIPT</name>
<dbReference type="InterPro" id="IPR045014">
    <property type="entry name" value="TM41A/B"/>
</dbReference>
<feature type="transmembrane region" description="Helical" evidence="7">
    <location>
        <begin position="263"/>
        <end position="287"/>
    </location>
</feature>
<dbReference type="PANTHER" id="PTHR43220:SF18">
    <property type="entry name" value="TRANSMEMBRANE PROTEIN 41B"/>
    <property type="match status" value="1"/>
</dbReference>
<dbReference type="PANTHER" id="PTHR43220">
    <property type="match status" value="1"/>
</dbReference>
<gene>
    <name evidence="9" type="ORF">CHIRRI_LOCUS4850</name>
</gene>
<evidence type="ECO:0000313" key="9">
    <source>
        <dbReference type="EMBL" id="CAG9801930.1"/>
    </source>
</evidence>
<keyword evidence="4 7" id="KW-0472">Membrane</keyword>
<keyword evidence="3 7" id="KW-1133">Transmembrane helix</keyword>
<feature type="region of interest" description="Disordered" evidence="6">
    <location>
        <begin position="12"/>
        <end position="37"/>
    </location>
</feature>
<feature type="transmembrane region" description="Helical" evidence="7">
    <location>
        <begin position="218"/>
        <end position="243"/>
    </location>
</feature>
<proteinExistence type="inferred from homology"/>
<comment type="similarity">
    <text evidence="5">Belongs to the TMEM41 family.</text>
</comment>
<feature type="domain" description="VTT" evidence="8">
    <location>
        <begin position="134"/>
        <end position="253"/>
    </location>
</feature>
<dbReference type="AlphaFoldDB" id="A0A9N9RRN0"/>
<organism evidence="9 10">
    <name type="scientific">Chironomus riparius</name>
    <dbReference type="NCBI Taxonomy" id="315576"/>
    <lineage>
        <taxon>Eukaryota</taxon>
        <taxon>Metazoa</taxon>
        <taxon>Ecdysozoa</taxon>
        <taxon>Arthropoda</taxon>
        <taxon>Hexapoda</taxon>
        <taxon>Insecta</taxon>
        <taxon>Pterygota</taxon>
        <taxon>Neoptera</taxon>
        <taxon>Endopterygota</taxon>
        <taxon>Diptera</taxon>
        <taxon>Nematocera</taxon>
        <taxon>Chironomoidea</taxon>
        <taxon>Chironomidae</taxon>
        <taxon>Chironominae</taxon>
        <taxon>Chironomus</taxon>
    </lineage>
</organism>
<protein>
    <recommendedName>
        <fullName evidence="8">VTT domain-containing protein</fullName>
    </recommendedName>
</protein>
<evidence type="ECO:0000256" key="1">
    <source>
        <dbReference type="ARBA" id="ARBA00004141"/>
    </source>
</evidence>
<feature type="transmembrane region" description="Helical" evidence="7">
    <location>
        <begin position="59"/>
        <end position="77"/>
    </location>
</feature>
<dbReference type="InterPro" id="IPR032816">
    <property type="entry name" value="VTT_dom"/>
</dbReference>
<reference evidence="9" key="1">
    <citation type="submission" date="2022-01" db="EMBL/GenBank/DDBJ databases">
        <authorList>
            <person name="King R."/>
        </authorList>
    </citation>
    <scope>NUCLEOTIDE SEQUENCE</scope>
</reference>
<reference evidence="9" key="2">
    <citation type="submission" date="2022-10" db="EMBL/GenBank/DDBJ databases">
        <authorList>
            <consortium name="ENA_rothamsted_submissions"/>
            <consortium name="culmorum"/>
            <person name="King R."/>
        </authorList>
    </citation>
    <scope>NUCLEOTIDE SEQUENCE</scope>
</reference>
<dbReference type="Proteomes" id="UP001153620">
    <property type="component" value="Chromosome 2"/>
</dbReference>
<dbReference type="Pfam" id="PF09335">
    <property type="entry name" value="VTT_dom"/>
    <property type="match status" value="1"/>
</dbReference>
<sequence>MTCDNLNGKLENFANNNNNVTETAKPEKYQNGTISNGKAKSSHKEVIVDEEELETRKSLMILATIFVTALLAMFYIYKNFPRLDESERANLKIPLNIEDAKLLGKVLDRYKDQFYFEVMTGICLLYLFLQTFAIPGSLFLSILLGFLFKFPIALTLICACSALGATLCYLLSLLLGRRLVKHYFPKRAEQWSHQVQNHKDDMLSYILFLRMTPLLPNWFINLVAPVIGVPLFPFVAGTFAGVAPPSFIAIEAGKTLYKMTNSSLAFSWNSILMLFVFSMLALAPVFFKKYFKSKVERKYDDNIENV</sequence>
<feature type="transmembrane region" description="Helical" evidence="7">
    <location>
        <begin position="114"/>
        <end position="146"/>
    </location>
</feature>
<feature type="transmembrane region" description="Helical" evidence="7">
    <location>
        <begin position="152"/>
        <end position="176"/>
    </location>
</feature>
<evidence type="ECO:0000313" key="10">
    <source>
        <dbReference type="Proteomes" id="UP001153620"/>
    </source>
</evidence>